<dbReference type="SUPFAM" id="SSF53098">
    <property type="entry name" value="Ribonuclease H-like"/>
    <property type="match status" value="1"/>
</dbReference>
<feature type="domain" description="HAT C-terminal dimerisation" evidence="1">
    <location>
        <begin position="76"/>
        <end position="121"/>
    </location>
</feature>
<proteinExistence type="predicted"/>
<protein>
    <recommendedName>
        <fullName evidence="1">HAT C-terminal dimerisation domain-containing protein</fullName>
    </recommendedName>
</protein>
<dbReference type="EMBL" id="CACSHJ010000096">
    <property type="protein sequence ID" value="CAA0405443.1"/>
    <property type="molecule type" value="Genomic_DNA"/>
</dbReference>
<dbReference type="GO" id="GO:0046983">
    <property type="term" value="F:protein dimerization activity"/>
    <property type="evidence" value="ECO:0007669"/>
    <property type="project" value="InterPro"/>
</dbReference>
<dbReference type="OrthoDB" id="2012664at2759"/>
<reference evidence="2 3" key="1">
    <citation type="submission" date="2019-12" db="EMBL/GenBank/DDBJ databases">
        <authorList>
            <person name="Jiao W.-B."/>
            <person name="Schneeberger K."/>
        </authorList>
    </citation>
    <scope>NUCLEOTIDE SEQUENCE [LARGE SCALE GENOMIC DNA]</scope>
    <source>
        <strain evidence="3">cv. C24</strain>
    </source>
</reference>
<evidence type="ECO:0000313" key="2">
    <source>
        <dbReference type="EMBL" id="CAA0405443.1"/>
    </source>
</evidence>
<dbReference type="AlphaFoldDB" id="A0A5S9Y8G4"/>
<evidence type="ECO:0000259" key="1">
    <source>
        <dbReference type="Pfam" id="PF05699"/>
    </source>
</evidence>
<sequence>MQTFDDYKGENLFLNRYESCVLEWCDVCVEDFGPLVKLLRLADGENKPFVGFIFGELLETKSGAFGRAITLRGCQQNDEKFEPGNWWSLYGCHVPTLQRLAIKILSLTPSSSSCERNWSAFEGDSY</sequence>
<name>A0A5S9Y8G4_ARATH</name>
<accession>A0A5S9Y8G4</accession>
<dbReference type="Proteomes" id="UP000434276">
    <property type="component" value="Unassembled WGS sequence"/>
</dbReference>
<dbReference type="Pfam" id="PF05699">
    <property type="entry name" value="Dimer_Tnp_hAT"/>
    <property type="match status" value="1"/>
</dbReference>
<dbReference type="InterPro" id="IPR008906">
    <property type="entry name" value="HATC_C_dom"/>
</dbReference>
<organism evidence="2 3">
    <name type="scientific">Arabidopsis thaliana</name>
    <name type="common">Mouse-ear cress</name>
    <dbReference type="NCBI Taxonomy" id="3702"/>
    <lineage>
        <taxon>Eukaryota</taxon>
        <taxon>Viridiplantae</taxon>
        <taxon>Streptophyta</taxon>
        <taxon>Embryophyta</taxon>
        <taxon>Tracheophyta</taxon>
        <taxon>Spermatophyta</taxon>
        <taxon>Magnoliopsida</taxon>
        <taxon>eudicotyledons</taxon>
        <taxon>Gunneridae</taxon>
        <taxon>Pentapetalae</taxon>
        <taxon>rosids</taxon>
        <taxon>malvids</taxon>
        <taxon>Brassicales</taxon>
        <taxon>Brassicaceae</taxon>
        <taxon>Camelineae</taxon>
        <taxon>Arabidopsis</taxon>
    </lineage>
</organism>
<dbReference type="InterPro" id="IPR012337">
    <property type="entry name" value="RNaseH-like_sf"/>
</dbReference>
<gene>
    <name evidence="2" type="ORF">C24_LOCUS23506</name>
</gene>
<evidence type="ECO:0000313" key="3">
    <source>
        <dbReference type="Proteomes" id="UP000434276"/>
    </source>
</evidence>
<dbReference type="ExpressionAtlas" id="A0A5S9Y8G4">
    <property type="expression patterns" value="differential"/>
</dbReference>